<evidence type="ECO:0000313" key="3">
    <source>
        <dbReference type="Proteomes" id="UP000012015"/>
    </source>
</evidence>
<dbReference type="Gene3D" id="3.40.190.10">
    <property type="entry name" value="Periplasmic binding protein-like II"/>
    <property type="match status" value="1"/>
</dbReference>
<proteinExistence type="predicted"/>
<dbReference type="PATRIC" id="fig|1276920.7.peg.1030"/>
<evidence type="ECO:0000313" key="2">
    <source>
        <dbReference type="EMBL" id="EMQ99923.1"/>
    </source>
</evidence>
<accession>M7NN23</accession>
<sequence>MIGTNIFLGQLKEKLTKRSSSAYADVMNDIHSSIRAAAMALVACWLLAGCSLGIPADPQGSLERIQGGEIRIGVSPHSHLVEFHGDQPPTGVEAELLAGFAASLDSSVLWVPGGEEELIGALENGELDVVAGGLTEDTPWVDKSAITRPYAQSAGPDGKKVGRVLAVRMGENALLSRLERYLDDRGQ</sequence>
<keyword evidence="3" id="KW-1185">Reference proteome</keyword>
<dbReference type="eggNOG" id="COG0834">
    <property type="taxonomic scope" value="Bacteria"/>
</dbReference>
<dbReference type="Proteomes" id="UP000012015">
    <property type="component" value="Unassembled WGS sequence"/>
</dbReference>
<dbReference type="SUPFAM" id="SSF53850">
    <property type="entry name" value="Periplasmic binding protein-like II"/>
    <property type="match status" value="1"/>
</dbReference>
<feature type="domain" description="Solute-binding protein family 3/N-terminal" evidence="1">
    <location>
        <begin position="70"/>
        <end position="154"/>
    </location>
</feature>
<evidence type="ECO:0000259" key="1">
    <source>
        <dbReference type="Pfam" id="PF00497"/>
    </source>
</evidence>
<dbReference type="Pfam" id="PF00497">
    <property type="entry name" value="SBP_bac_3"/>
    <property type="match status" value="1"/>
</dbReference>
<gene>
    <name evidence="2" type="ORF">ADIAG_01029</name>
</gene>
<name>M7NN23_9MICC</name>
<dbReference type="InterPro" id="IPR001638">
    <property type="entry name" value="Solute-binding_3/MltF_N"/>
</dbReference>
<organism evidence="2 3">
    <name type="scientific">Paeniglutamicibacter gangotriensis Lz1y</name>
    <dbReference type="NCBI Taxonomy" id="1276920"/>
    <lineage>
        <taxon>Bacteria</taxon>
        <taxon>Bacillati</taxon>
        <taxon>Actinomycetota</taxon>
        <taxon>Actinomycetes</taxon>
        <taxon>Micrococcales</taxon>
        <taxon>Micrococcaceae</taxon>
        <taxon>Paeniglutamicibacter</taxon>
    </lineage>
</organism>
<protein>
    <recommendedName>
        <fullName evidence="1">Solute-binding protein family 3/N-terminal domain-containing protein</fullName>
    </recommendedName>
</protein>
<dbReference type="AlphaFoldDB" id="M7NN23"/>
<comment type="caution">
    <text evidence="2">The sequence shown here is derived from an EMBL/GenBank/DDBJ whole genome shotgun (WGS) entry which is preliminary data.</text>
</comment>
<dbReference type="EMBL" id="AOCK01000002">
    <property type="protein sequence ID" value="EMQ99923.1"/>
    <property type="molecule type" value="Genomic_DNA"/>
</dbReference>
<reference evidence="2 3" key="1">
    <citation type="journal article" date="2013" name="Genome Announc.">
        <title>Draft Genome Sequence of Arthrobacter gangotriensis Strain Lz1yT, Isolated from a Penguin Rookery Soil Sample Collected in Antarctica, near the Indian Station Dakshin Gangotri.</title>
        <authorList>
            <person name="Shivaji S."/>
            <person name="Ara S."/>
            <person name="Bandi S."/>
            <person name="Singh A."/>
            <person name="Kumar Pinnaka A."/>
        </authorList>
    </citation>
    <scope>NUCLEOTIDE SEQUENCE [LARGE SCALE GENOMIC DNA]</scope>
    <source>
        <strain evidence="2 3">Lz1y</strain>
    </source>
</reference>
<dbReference type="STRING" id="1276920.ADIAG_01029"/>